<dbReference type="GO" id="GO:0008841">
    <property type="term" value="F:dihydrofolate synthase activity"/>
    <property type="evidence" value="ECO:0007669"/>
    <property type="project" value="UniProtKB-EC"/>
</dbReference>
<dbReference type="STRING" id="1481914.JCM19241_2920"/>
<sequence length="68" mass="7225">MQSIHSTAIDLGLDRITEVAKRANPSLTQPAPKVITVAGTNGKGSTCASWKPSCWMLAIKSAYTVLHT</sequence>
<name>A0A0B8Q1X4_9VIBR</name>
<dbReference type="EC" id="6.3.2.17" evidence="1"/>
<dbReference type="InterPro" id="IPR036565">
    <property type="entry name" value="Mur-like_cat_sf"/>
</dbReference>
<dbReference type="EC" id="6.3.2.12" evidence="1"/>
<protein>
    <submittedName>
        <fullName evidence="1">Dihydrofolate synthase</fullName>
        <ecNumber evidence="1">6.3.2.12</ecNumber>
        <ecNumber evidence="1">6.3.2.17</ecNumber>
    </submittedName>
</protein>
<dbReference type="Proteomes" id="UP000031666">
    <property type="component" value="Unassembled WGS sequence"/>
</dbReference>
<comment type="caution">
    <text evidence="1">The sequence shown here is derived from an EMBL/GenBank/DDBJ whole genome shotgun (WGS) entry which is preliminary data.</text>
</comment>
<evidence type="ECO:0000313" key="1">
    <source>
        <dbReference type="EMBL" id="GAM73465.1"/>
    </source>
</evidence>
<reference evidence="1 2" key="2">
    <citation type="submission" date="2015-01" db="EMBL/GenBank/DDBJ databases">
        <authorList>
            <consortium name="NBRP consortium"/>
            <person name="Sawabe T."/>
            <person name="Meirelles P."/>
            <person name="Feng G."/>
            <person name="Sayaka M."/>
            <person name="Hattori M."/>
            <person name="Ohkuma M."/>
        </authorList>
    </citation>
    <scope>NUCLEOTIDE SEQUENCE [LARGE SCALE GENOMIC DNA]</scope>
    <source>
        <strain evidence="2">JCM 19241</strain>
    </source>
</reference>
<dbReference type="EMBL" id="BBSC01000001">
    <property type="protein sequence ID" value="GAM73465.1"/>
    <property type="molecule type" value="Genomic_DNA"/>
</dbReference>
<dbReference type="SUPFAM" id="SSF53623">
    <property type="entry name" value="MurD-like peptide ligases, catalytic domain"/>
    <property type="match status" value="1"/>
</dbReference>
<dbReference type="GO" id="GO:0005524">
    <property type="term" value="F:ATP binding"/>
    <property type="evidence" value="ECO:0007669"/>
    <property type="project" value="InterPro"/>
</dbReference>
<organism evidence="1 2">
    <name type="scientific">Vibrio ishigakensis</name>
    <dbReference type="NCBI Taxonomy" id="1481914"/>
    <lineage>
        <taxon>Bacteria</taxon>
        <taxon>Pseudomonadati</taxon>
        <taxon>Pseudomonadota</taxon>
        <taxon>Gammaproteobacteria</taxon>
        <taxon>Vibrionales</taxon>
        <taxon>Vibrionaceae</taxon>
        <taxon>Vibrio</taxon>
    </lineage>
</organism>
<evidence type="ECO:0000313" key="2">
    <source>
        <dbReference type="Proteomes" id="UP000031666"/>
    </source>
</evidence>
<accession>A0A0B8Q1X4</accession>
<proteinExistence type="predicted"/>
<reference evidence="1 2" key="1">
    <citation type="submission" date="2015-01" db="EMBL/GenBank/DDBJ databases">
        <title>Vibrio sp. C94 JCM 19241 whole genome shotgun sequence.</title>
        <authorList>
            <person name="Sawabe T."/>
            <person name="Meirelles P."/>
            <person name="Feng G."/>
            <person name="Sayaka M."/>
            <person name="Hattori M."/>
            <person name="Ohkuma M."/>
        </authorList>
    </citation>
    <scope>NUCLEOTIDE SEQUENCE [LARGE SCALE GENOMIC DNA]</scope>
    <source>
        <strain evidence="2">JCM 19241</strain>
    </source>
</reference>
<gene>
    <name evidence="1" type="ORF">JCM19241_2920</name>
</gene>
<dbReference type="AlphaFoldDB" id="A0A0B8Q1X4"/>
<dbReference type="Gene3D" id="3.40.1190.10">
    <property type="entry name" value="Mur-like, catalytic domain"/>
    <property type="match status" value="1"/>
</dbReference>
<dbReference type="GO" id="GO:0004326">
    <property type="term" value="F:tetrahydrofolylpolyglutamate synthase activity"/>
    <property type="evidence" value="ECO:0007669"/>
    <property type="project" value="UniProtKB-EC"/>
</dbReference>
<keyword evidence="1" id="KW-0436">Ligase</keyword>